<feature type="region of interest" description="Disordered" evidence="6">
    <location>
        <begin position="54"/>
        <end position="89"/>
    </location>
</feature>
<keyword evidence="1" id="KW-0479">Metal-binding</keyword>
<proteinExistence type="predicted"/>
<dbReference type="GO" id="GO:0003677">
    <property type="term" value="F:DNA binding"/>
    <property type="evidence" value="ECO:0007669"/>
    <property type="project" value="UniProtKB-KW"/>
</dbReference>
<dbReference type="SMART" id="SM00066">
    <property type="entry name" value="GAL4"/>
    <property type="match status" value="1"/>
</dbReference>
<dbReference type="GO" id="GO:0008270">
    <property type="term" value="F:zinc ion binding"/>
    <property type="evidence" value="ECO:0007669"/>
    <property type="project" value="InterPro"/>
</dbReference>
<dbReference type="EMBL" id="KV907516">
    <property type="protein sequence ID" value="OOF90620.1"/>
    <property type="molecule type" value="Genomic_DNA"/>
</dbReference>
<evidence type="ECO:0000259" key="7">
    <source>
        <dbReference type="PROSITE" id="PS50048"/>
    </source>
</evidence>
<evidence type="ECO:0000313" key="9">
    <source>
        <dbReference type="Proteomes" id="UP000188318"/>
    </source>
</evidence>
<dbReference type="PANTHER" id="PTHR47424:SF3">
    <property type="entry name" value="REGULATORY PROTEIN GAL4"/>
    <property type="match status" value="1"/>
</dbReference>
<dbReference type="GO" id="GO:0009893">
    <property type="term" value="P:positive regulation of metabolic process"/>
    <property type="evidence" value="ECO:0007669"/>
    <property type="project" value="UniProtKB-ARBA"/>
</dbReference>
<dbReference type="CDD" id="cd12148">
    <property type="entry name" value="fungal_TF_MHR"/>
    <property type="match status" value="1"/>
</dbReference>
<dbReference type="Pfam" id="PF04082">
    <property type="entry name" value="Fungal_trans"/>
    <property type="match status" value="1"/>
</dbReference>
<dbReference type="GO" id="GO:0000981">
    <property type="term" value="F:DNA-binding transcription factor activity, RNA polymerase II-specific"/>
    <property type="evidence" value="ECO:0007669"/>
    <property type="project" value="InterPro"/>
</dbReference>
<keyword evidence="2" id="KW-0805">Transcription regulation</keyword>
<feature type="domain" description="Zn(2)-C6 fungal-type" evidence="7">
    <location>
        <begin position="21"/>
        <end position="50"/>
    </location>
</feature>
<gene>
    <name evidence="8" type="ORF">ASPCADRAFT_519159</name>
</gene>
<dbReference type="Gene3D" id="4.10.240.10">
    <property type="entry name" value="Zn(2)-C6 fungal-type DNA-binding domain"/>
    <property type="match status" value="1"/>
</dbReference>
<dbReference type="Pfam" id="PF00172">
    <property type="entry name" value="Zn_clus"/>
    <property type="match status" value="1"/>
</dbReference>
<keyword evidence="4" id="KW-0804">Transcription</keyword>
<sequence>MTEAQRPGVKAKVSISRISRACERCRLRKVRCDGRQQCARCQEHNSACTYRLGKSRIRPPAPRLRPSRPVASPSKTRSPAAGNIPTELVPRPPFQTAVPHSSQWHEGTTTGIGVSNSETGAFQFYGPSSHFAFVQRVYDRLNHNSEADHTEDRSPVPAGLRAWGLENFLFSHPNHHFQPRFEVFLSRNLGELFIRSYFKLVHPQMPILVYADVMSQWTQSWKPPARSAPVRGKEILHMVLAIGALVSPIVGTDGLDGTNEWAEYFSRNVDIPLSVLSEPTLQLVHILLLKVMRPNENYLYLGYAMRAVLSLGLNRVPVVDGSGLNPHHLKLAFWITFASERVAALLVGRPSSLREDQIDAPYPQDQSTSHFVPLGDPSHANAATQCAFVRIMAEIGKMADRILIDVYPFGNLTATEQYLLEGNMVKMDSGLSAIGQELPDYLNFLDEESSIGEGWQEIQRLHLGLLYHTMRMLIHRPVIVFTTFFSSNLEAQKHAPGIIQLQESIDASVMSARSIIRFAHASLFTRQPDARSDGSLASYLVAACITLLYQVLDPATTISYAKETFSVVEQAIRCLDGMNHIGPRTGKRLSTDVMLMAKSVVFSSGEGIMGFPSASPQGELHSSVPESALEHTSITQHLRTWPFHLGFPDAGPQAVANLQATDPALQDPDLATYIAGSQPLPDNLLSCFL</sequence>
<dbReference type="PANTHER" id="PTHR47424">
    <property type="entry name" value="REGULATORY PROTEIN GAL4"/>
    <property type="match status" value="1"/>
</dbReference>
<dbReference type="InterPro" id="IPR007219">
    <property type="entry name" value="XnlR_reg_dom"/>
</dbReference>
<reference evidence="9" key="1">
    <citation type="journal article" date="2017" name="Genome Biol.">
        <title>Comparative genomics reveals high biological diversity and specific adaptations in the industrially and medically important fungal genus Aspergillus.</title>
        <authorList>
            <person name="de Vries R.P."/>
            <person name="Riley R."/>
            <person name="Wiebenga A."/>
            <person name="Aguilar-Osorio G."/>
            <person name="Amillis S."/>
            <person name="Uchima C.A."/>
            <person name="Anderluh G."/>
            <person name="Asadollahi M."/>
            <person name="Askin M."/>
            <person name="Barry K."/>
            <person name="Battaglia E."/>
            <person name="Bayram O."/>
            <person name="Benocci T."/>
            <person name="Braus-Stromeyer S.A."/>
            <person name="Caldana C."/>
            <person name="Canovas D."/>
            <person name="Cerqueira G.C."/>
            <person name="Chen F."/>
            <person name="Chen W."/>
            <person name="Choi C."/>
            <person name="Clum A."/>
            <person name="Dos Santos R.A."/>
            <person name="Damasio A.R."/>
            <person name="Diallinas G."/>
            <person name="Emri T."/>
            <person name="Fekete E."/>
            <person name="Flipphi M."/>
            <person name="Freyberg S."/>
            <person name="Gallo A."/>
            <person name="Gournas C."/>
            <person name="Habgood R."/>
            <person name="Hainaut M."/>
            <person name="Harispe M.L."/>
            <person name="Henrissat B."/>
            <person name="Hilden K.S."/>
            <person name="Hope R."/>
            <person name="Hossain A."/>
            <person name="Karabika E."/>
            <person name="Karaffa L."/>
            <person name="Karanyi Z."/>
            <person name="Krasevec N."/>
            <person name="Kuo A."/>
            <person name="Kusch H."/>
            <person name="LaButti K."/>
            <person name="Lagendijk E.L."/>
            <person name="Lapidus A."/>
            <person name="Levasseur A."/>
            <person name="Lindquist E."/>
            <person name="Lipzen A."/>
            <person name="Logrieco A.F."/>
            <person name="MacCabe A."/>
            <person name="Maekelae M.R."/>
            <person name="Malavazi I."/>
            <person name="Melin P."/>
            <person name="Meyer V."/>
            <person name="Mielnichuk N."/>
            <person name="Miskei M."/>
            <person name="Molnar A.P."/>
            <person name="Mule G."/>
            <person name="Ngan C.Y."/>
            <person name="Orejas M."/>
            <person name="Orosz E."/>
            <person name="Ouedraogo J.P."/>
            <person name="Overkamp K.M."/>
            <person name="Park H.-S."/>
            <person name="Perrone G."/>
            <person name="Piumi F."/>
            <person name="Punt P.J."/>
            <person name="Ram A.F."/>
            <person name="Ramon A."/>
            <person name="Rauscher S."/>
            <person name="Record E."/>
            <person name="Riano-Pachon D.M."/>
            <person name="Robert V."/>
            <person name="Roehrig J."/>
            <person name="Ruller R."/>
            <person name="Salamov A."/>
            <person name="Salih N.S."/>
            <person name="Samson R.A."/>
            <person name="Sandor E."/>
            <person name="Sanguinetti M."/>
            <person name="Schuetze T."/>
            <person name="Sepcic K."/>
            <person name="Shelest E."/>
            <person name="Sherlock G."/>
            <person name="Sophianopoulou V."/>
            <person name="Squina F.M."/>
            <person name="Sun H."/>
            <person name="Susca A."/>
            <person name="Todd R.B."/>
            <person name="Tsang A."/>
            <person name="Unkles S.E."/>
            <person name="van de Wiele N."/>
            <person name="van Rossen-Uffink D."/>
            <person name="Oliveira J.V."/>
            <person name="Vesth T.C."/>
            <person name="Visser J."/>
            <person name="Yu J.-H."/>
            <person name="Zhou M."/>
            <person name="Andersen M.R."/>
            <person name="Archer D.B."/>
            <person name="Baker S.E."/>
            <person name="Benoit I."/>
            <person name="Brakhage A.A."/>
            <person name="Braus G.H."/>
            <person name="Fischer R."/>
            <person name="Frisvad J.C."/>
            <person name="Goldman G.H."/>
            <person name="Houbraken J."/>
            <person name="Oakley B."/>
            <person name="Pocsi I."/>
            <person name="Scazzocchio C."/>
            <person name="Seiboth B."/>
            <person name="vanKuyk P.A."/>
            <person name="Wortman J."/>
            <person name="Dyer P.S."/>
            <person name="Grigoriev I.V."/>
        </authorList>
    </citation>
    <scope>NUCLEOTIDE SEQUENCE [LARGE SCALE GENOMIC DNA]</scope>
    <source>
        <strain evidence="9">ITEM 5010</strain>
    </source>
</reference>
<evidence type="ECO:0000256" key="3">
    <source>
        <dbReference type="ARBA" id="ARBA00023125"/>
    </source>
</evidence>
<dbReference type="GO" id="GO:0006351">
    <property type="term" value="P:DNA-templated transcription"/>
    <property type="evidence" value="ECO:0007669"/>
    <property type="project" value="InterPro"/>
</dbReference>
<dbReference type="InterPro" id="IPR051127">
    <property type="entry name" value="Fungal_SecMet_Regulators"/>
</dbReference>
<dbReference type="OrthoDB" id="4487189at2759"/>
<keyword evidence="9" id="KW-1185">Reference proteome</keyword>
<keyword evidence="3" id="KW-0238">DNA-binding</keyword>
<evidence type="ECO:0000256" key="6">
    <source>
        <dbReference type="SAM" id="MobiDB-lite"/>
    </source>
</evidence>
<dbReference type="SUPFAM" id="SSF57701">
    <property type="entry name" value="Zn2/Cys6 DNA-binding domain"/>
    <property type="match status" value="1"/>
</dbReference>
<protein>
    <recommendedName>
        <fullName evidence="7">Zn(2)-C6 fungal-type domain-containing protein</fullName>
    </recommendedName>
</protein>
<evidence type="ECO:0000256" key="5">
    <source>
        <dbReference type="ARBA" id="ARBA00023242"/>
    </source>
</evidence>
<keyword evidence="5" id="KW-0539">Nucleus</keyword>
<evidence type="ECO:0000313" key="8">
    <source>
        <dbReference type="EMBL" id="OOF90620.1"/>
    </source>
</evidence>
<dbReference type="VEuPathDB" id="FungiDB:ASPCADRAFT_519159"/>
<dbReference type="CDD" id="cd00067">
    <property type="entry name" value="GAL4"/>
    <property type="match status" value="1"/>
</dbReference>
<organism evidence="8 9">
    <name type="scientific">Aspergillus carbonarius (strain ITEM 5010)</name>
    <dbReference type="NCBI Taxonomy" id="602072"/>
    <lineage>
        <taxon>Eukaryota</taxon>
        <taxon>Fungi</taxon>
        <taxon>Dikarya</taxon>
        <taxon>Ascomycota</taxon>
        <taxon>Pezizomycotina</taxon>
        <taxon>Eurotiomycetes</taxon>
        <taxon>Eurotiomycetidae</taxon>
        <taxon>Eurotiales</taxon>
        <taxon>Aspergillaceae</taxon>
        <taxon>Aspergillus</taxon>
        <taxon>Aspergillus subgen. Circumdati</taxon>
    </lineage>
</organism>
<evidence type="ECO:0000256" key="4">
    <source>
        <dbReference type="ARBA" id="ARBA00023163"/>
    </source>
</evidence>
<dbReference type="STRING" id="602072.A0A1R3R834"/>
<dbReference type="PROSITE" id="PS00463">
    <property type="entry name" value="ZN2_CY6_FUNGAL_1"/>
    <property type="match status" value="1"/>
</dbReference>
<dbReference type="InterPro" id="IPR001138">
    <property type="entry name" value="Zn2Cys6_DnaBD"/>
</dbReference>
<dbReference type="InterPro" id="IPR036864">
    <property type="entry name" value="Zn2-C6_fun-type_DNA-bd_sf"/>
</dbReference>
<evidence type="ECO:0000256" key="2">
    <source>
        <dbReference type="ARBA" id="ARBA00023015"/>
    </source>
</evidence>
<name>A0A1R3R834_ASPC5</name>
<accession>A0A1R3R834</accession>
<dbReference type="SMART" id="SM00906">
    <property type="entry name" value="Fungal_trans"/>
    <property type="match status" value="1"/>
</dbReference>
<dbReference type="PROSITE" id="PS50048">
    <property type="entry name" value="ZN2_CY6_FUNGAL_2"/>
    <property type="match status" value="1"/>
</dbReference>
<dbReference type="Proteomes" id="UP000188318">
    <property type="component" value="Unassembled WGS sequence"/>
</dbReference>
<evidence type="ECO:0000256" key="1">
    <source>
        <dbReference type="ARBA" id="ARBA00022723"/>
    </source>
</evidence>
<dbReference type="AlphaFoldDB" id="A0A1R3R834"/>